<gene>
    <name evidence="2" type="primary">tesA</name>
    <name evidence="2" type="ORF">CLNEO_15830</name>
</gene>
<dbReference type="GO" id="GO:0004622">
    <property type="term" value="F:phosphatidylcholine lysophospholipase activity"/>
    <property type="evidence" value="ECO:0007669"/>
    <property type="project" value="UniProtKB-EC"/>
</dbReference>
<reference evidence="2 3" key="1">
    <citation type="submission" date="2016-01" db="EMBL/GenBank/DDBJ databases">
        <title>Genome sequence of Clostridium neopropionicum X4, DSM-3847.</title>
        <authorList>
            <person name="Poehlein A."/>
            <person name="Beck M.H."/>
            <person name="Bengelsdorf F.R."/>
            <person name="Daniel R."/>
            <person name="Duerre P."/>
        </authorList>
    </citation>
    <scope>NUCLEOTIDE SEQUENCE [LARGE SCALE GENOMIC DNA]</scope>
    <source>
        <strain evidence="2 3">DSM-3847</strain>
    </source>
</reference>
<dbReference type="InterPro" id="IPR013830">
    <property type="entry name" value="SGNH_hydro"/>
</dbReference>
<comment type="caution">
    <text evidence="2">The sequence shown here is derived from an EMBL/GenBank/DDBJ whole genome shotgun (WGS) entry which is preliminary data.</text>
</comment>
<evidence type="ECO:0000313" key="3">
    <source>
        <dbReference type="Proteomes" id="UP000070539"/>
    </source>
</evidence>
<dbReference type="PANTHER" id="PTHR14209">
    <property type="entry name" value="ISOAMYL ACETATE-HYDROLYZING ESTERASE 1"/>
    <property type="match status" value="1"/>
</dbReference>
<keyword evidence="3" id="KW-1185">Reference proteome</keyword>
<dbReference type="InterPro" id="IPR036514">
    <property type="entry name" value="SGNH_hydro_sf"/>
</dbReference>
<organism evidence="2 3">
    <name type="scientific">Anaerotignum neopropionicum</name>
    <dbReference type="NCBI Taxonomy" id="36847"/>
    <lineage>
        <taxon>Bacteria</taxon>
        <taxon>Bacillati</taxon>
        <taxon>Bacillota</taxon>
        <taxon>Clostridia</taxon>
        <taxon>Lachnospirales</taxon>
        <taxon>Anaerotignaceae</taxon>
        <taxon>Anaerotignum</taxon>
    </lineage>
</organism>
<evidence type="ECO:0000259" key="1">
    <source>
        <dbReference type="Pfam" id="PF13472"/>
    </source>
</evidence>
<dbReference type="AlphaFoldDB" id="A0A136WEY0"/>
<evidence type="ECO:0000313" key="2">
    <source>
        <dbReference type="EMBL" id="KXL53040.1"/>
    </source>
</evidence>
<dbReference type="STRING" id="36847.CLNEO_15830"/>
<proteinExistence type="predicted"/>
<keyword evidence="2" id="KW-0378">Hydrolase</keyword>
<dbReference type="PANTHER" id="PTHR14209:SF19">
    <property type="entry name" value="ISOAMYL ACETATE-HYDROLYZING ESTERASE 1 HOMOLOG"/>
    <property type="match status" value="1"/>
</dbReference>
<dbReference type="EC" id="3.1.1.5" evidence="2"/>
<protein>
    <submittedName>
        <fullName evidence="2">Acyl-CoA thioesterase I</fullName>
        <ecNumber evidence="2">3.1.1.5</ecNumber>
        <ecNumber evidence="2">3.1.2.-</ecNumber>
    </submittedName>
</protein>
<feature type="domain" description="SGNH hydrolase-type esterase" evidence="1">
    <location>
        <begin position="14"/>
        <end position="195"/>
    </location>
</feature>
<accession>A0A136WEY0</accession>
<dbReference type="SUPFAM" id="SSF52266">
    <property type="entry name" value="SGNH hydrolase"/>
    <property type="match status" value="1"/>
</dbReference>
<dbReference type="EC" id="3.1.2.-" evidence="2"/>
<dbReference type="InterPro" id="IPR045136">
    <property type="entry name" value="Iah1-like"/>
</dbReference>
<sequence length="209" mass="23961">MKESSFMEPFTIIAFGDSLTYGYGVLDHIPFPACLKKDFPKWRVLNKGVNGDTTKDALERIERDVLMFHPQIVTIFFGSNDCSLVEGYYLPLTEYEKNLRSITELVLSLQHDKKFNNGKTLPIFITPPPVVDTDFFPFTTTDRVMLYAEAVKKIALEYDCPLVDFFSAVWAKKQEAYEDFFQFDGIHLSNAGYALLYPMIRDAIASFTK</sequence>
<name>A0A136WEY0_9FIRM</name>
<dbReference type="Gene3D" id="3.40.50.1110">
    <property type="entry name" value="SGNH hydrolase"/>
    <property type="match status" value="1"/>
</dbReference>
<dbReference type="EMBL" id="LRVM01000004">
    <property type="protein sequence ID" value="KXL53040.1"/>
    <property type="molecule type" value="Genomic_DNA"/>
</dbReference>
<dbReference type="Pfam" id="PF13472">
    <property type="entry name" value="Lipase_GDSL_2"/>
    <property type="match status" value="1"/>
</dbReference>
<dbReference type="Proteomes" id="UP000070539">
    <property type="component" value="Unassembled WGS sequence"/>
</dbReference>